<organism evidence="1 2">
    <name type="scientific">Candidatus Kaiserbacteria bacterium RIFCSPHIGHO2_12_FULL_56_13</name>
    <dbReference type="NCBI Taxonomy" id="1798505"/>
    <lineage>
        <taxon>Bacteria</taxon>
        <taxon>Candidatus Kaiseribacteriota</taxon>
    </lineage>
</organism>
<reference evidence="1 2" key="1">
    <citation type="journal article" date="2016" name="Nat. Commun.">
        <title>Thousands of microbial genomes shed light on interconnected biogeochemical processes in an aquifer system.</title>
        <authorList>
            <person name="Anantharaman K."/>
            <person name="Brown C.T."/>
            <person name="Hug L.A."/>
            <person name="Sharon I."/>
            <person name="Castelle C.J."/>
            <person name="Probst A.J."/>
            <person name="Thomas B.C."/>
            <person name="Singh A."/>
            <person name="Wilkins M.J."/>
            <person name="Karaoz U."/>
            <person name="Brodie E.L."/>
            <person name="Williams K.H."/>
            <person name="Hubbard S.S."/>
            <person name="Banfield J.F."/>
        </authorList>
    </citation>
    <scope>NUCLEOTIDE SEQUENCE [LARGE SCALE GENOMIC DNA]</scope>
</reference>
<dbReference type="AlphaFoldDB" id="A0A1F6EED3"/>
<accession>A0A1F6EED3</accession>
<dbReference type="EMBL" id="MFLS01000027">
    <property type="protein sequence ID" value="OGG72024.1"/>
    <property type="molecule type" value="Genomic_DNA"/>
</dbReference>
<dbReference type="Proteomes" id="UP000178392">
    <property type="component" value="Unassembled WGS sequence"/>
</dbReference>
<evidence type="ECO:0000313" key="2">
    <source>
        <dbReference type="Proteomes" id="UP000178392"/>
    </source>
</evidence>
<protein>
    <recommendedName>
        <fullName evidence="3">Type 4 fimbrial biogenesis protein PilX N-terminal domain-containing protein</fullName>
    </recommendedName>
</protein>
<evidence type="ECO:0008006" key="3">
    <source>
        <dbReference type="Google" id="ProtNLM"/>
    </source>
</evidence>
<name>A0A1F6EED3_9BACT</name>
<proteinExistence type="predicted"/>
<sequence length="182" mass="19670">MAMNRNRGFALLVAVIFVSVVLALGTALSSLGYKQQILSSGGARSQYAFYAADAALECALTDTQKELANDPYAYQNYSYGVGKPPPTCGSFDTQAVFPFQELCYNTGSCLNQRVSRKRFEIAFANPLIETSGTGALCADITVYETDAKPAGTTYVFSQGYDVPCDKVGTTNRIVVRGIFARF</sequence>
<evidence type="ECO:0000313" key="1">
    <source>
        <dbReference type="EMBL" id="OGG72024.1"/>
    </source>
</evidence>
<comment type="caution">
    <text evidence="1">The sequence shown here is derived from an EMBL/GenBank/DDBJ whole genome shotgun (WGS) entry which is preliminary data.</text>
</comment>
<gene>
    <name evidence="1" type="ORF">A3E65_01450</name>
</gene>